<name>A0A2G9QBU9_AQUCT</name>
<evidence type="ECO:0000313" key="1">
    <source>
        <dbReference type="EMBL" id="PIO13089.1"/>
    </source>
</evidence>
<evidence type="ECO:0008006" key="3">
    <source>
        <dbReference type="Google" id="ProtNLM"/>
    </source>
</evidence>
<organism evidence="1 2">
    <name type="scientific">Aquarana catesbeiana</name>
    <name type="common">American bullfrog</name>
    <name type="synonym">Rana catesbeiana</name>
    <dbReference type="NCBI Taxonomy" id="8400"/>
    <lineage>
        <taxon>Eukaryota</taxon>
        <taxon>Metazoa</taxon>
        <taxon>Chordata</taxon>
        <taxon>Craniata</taxon>
        <taxon>Vertebrata</taxon>
        <taxon>Euteleostomi</taxon>
        <taxon>Amphibia</taxon>
        <taxon>Batrachia</taxon>
        <taxon>Anura</taxon>
        <taxon>Neobatrachia</taxon>
        <taxon>Ranoidea</taxon>
        <taxon>Ranidae</taxon>
        <taxon>Aquarana</taxon>
    </lineage>
</organism>
<evidence type="ECO:0000313" key="2">
    <source>
        <dbReference type="Proteomes" id="UP000228934"/>
    </source>
</evidence>
<dbReference type="AlphaFoldDB" id="A0A2G9QBU9"/>
<proteinExistence type="predicted"/>
<gene>
    <name evidence="1" type="ORF">AB205_0019550</name>
</gene>
<sequence length="380" mass="44693">LPPHLKTSVLIKDTVIAWREVRKLLKLPSSISKYLKIQGNPMFLPSIIHKAFRQWKLKGLTDVSSFYLNQPGKFKPFQTLMREYSLPPTHVFFHHQLINYLKSCSGPNTNPLETSCIDTLLKSNNYSISNIYSCLIQHQIRKYALKPFQKWSHILEDESLPEKILEGYKTVRNLTASETWRETQFKIIHRAYFPFRFNKADPTQAQCSWCNLPRPTLLHRLWDCTKIDAYWAKVITYINEVHKIQCTKDRLLCLFSIPPSPSSPTRVSQNIPHWAHLCLLVARRTIMSHWILATPPTLTVFKKALASLFHLERLDTITLNFRSTSRFFKRWRKYIEATFAPQALMDIMHPFRYTKWYLTKDLTNSLGRLKIPPHPGFLHF</sequence>
<dbReference type="EMBL" id="KZ024035">
    <property type="protein sequence ID" value="PIO13089.1"/>
    <property type="molecule type" value="Genomic_DNA"/>
</dbReference>
<accession>A0A2G9QBU9</accession>
<protein>
    <recommendedName>
        <fullName evidence="3">Reverse transcriptase zinc-binding domain-containing protein</fullName>
    </recommendedName>
</protein>
<reference evidence="2" key="1">
    <citation type="journal article" date="2017" name="Nat. Commun.">
        <title>The North American bullfrog draft genome provides insight into hormonal regulation of long noncoding RNA.</title>
        <authorList>
            <person name="Hammond S.A."/>
            <person name="Warren R.L."/>
            <person name="Vandervalk B.P."/>
            <person name="Kucuk E."/>
            <person name="Khan H."/>
            <person name="Gibb E.A."/>
            <person name="Pandoh P."/>
            <person name="Kirk H."/>
            <person name="Zhao Y."/>
            <person name="Jones M."/>
            <person name="Mungall A.J."/>
            <person name="Coope R."/>
            <person name="Pleasance S."/>
            <person name="Moore R.A."/>
            <person name="Holt R.A."/>
            <person name="Round J.M."/>
            <person name="Ohora S."/>
            <person name="Walle B.V."/>
            <person name="Veldhoen N."/>
            <person name="Helbing C.C."/>
            <person name="Birol I."/>
        </authorList>
    </citation>
    <scope>NUCLEOTIDE SEQUENCE [LARGE SCALE GENOMIC DNA]</scope>
</reference>
<dbReference type="OrthoDB" id="8959729at2759"/>
<feature type="non-terminal residue" evidence="1">
    <location>
        <position position="1"/>
    </location>
</feature>
<keyword evidence="2" id="KW-1185">Reference proteome</keyword>
<dbReference type="Proteomes" id="UP000228934">
    <property type="component" value="Unassembled WGS sequence"/>
</dbReference>